<dbReference type="InterPro" id="IPR002686">
    <property type="entry name" value="Transposase_17"/>
</dbReference>
<name>A0A1G1WBP8_9BACT</name>
<sequence length="194" mass="23258">MPAREPIFYKGGYYHIYSRGIEKRTIFQDDADYRRFLNKVKLYGDKYKISVLVYCLMPNHYHLLINQKTDLIVSLFIQRLNLAYSMYFNKRYERVGPLFQGRFKAKLIQTDDYLLHLSRYIHLNPRELLTGRKTLASYTWSSYPAYVGLRKNDDLTEDKIILDYFSKKDTREDYRKFAEGEEEFPNELAGLILE</sequence>
<dbReference type="AlphaFoldDB" id="A0A1G1WBP8"/>
<proteinExistence type="predicted"/>
<gene>
    <name evidence="2" type="ORF">A2134_02000</name>
</gene>
<protein>
    <recommendedName>
        <fullName evidence="1">Transposase IS200-like domain-containing protein</fullName>
    </recommendedName>
</protein>
<dbReference type="Proteomes" id="UP000178162">
    <property type="component" value="Unassembled WGS sequence"/>
</dbReference>
<accession>A0A1G1WBP8</accession>
<dbReference type="Pfam" id="PF01797">
    <property type="entry name" value="Y1_Tnp"/>
    <property type="match status" value="1"/>
</dbReference>
<organism evidence="2 3">
    <name type="scientific">Candidatus Woykebacteria bacterium RBG_16_39_9b</name>
    <dbReference type="NCBI Taxonomy" id="1802595"/>
    <lineage>
        <taxon>Bacteria</taxon>
        <taxon>Candidatus Woykeibacteriota</taxon>
    </lineage>
</organism>
<dbReference type="STRING" id="1802595.A2134_02000"/>
<dbReference type="PANTHER" id="PTHR34322">
    <property type="entry name" value="TRANSPOSASE, Y1_TNP DOMAIN-CONTAINING"/>
    <property type="match status" value="1"/>
</dbReference>
<dbReference type="InterPro" id="IPR036515">
    <property type="entry name" value="Transposase_17_sf"/>
</dbReference>
<evidence type="ECO:0000259" key="1">
    <source>
        <dbReference type="SMART" id="SM01321"/>
    </source>
</evidence>
<evidence type="ECO:0000313" key="2">
    <source>
        <dbReference type="EMBL" id="OGY25095.1"/>
    </source>
</evidence>
<dbReference type="GO" id="GO:0004803">
    <property type="term" value="F:transposase activity"/>
    <property type="evidence" value="ECO:0007669"/>
    <property type="project" value="InterPro"/>
</dbReference>
<dbReference type="PANTHER" id="PTHR34322:SF2">
    <property type="entry name" value="TRANSPOSASE IS200-LIKE DOMAIN-CONTAINING PROTEIN"/>
    <property type="match status" value="1"/>
</dbReference>
<dbReference type="GO" id="GO:0003677">
    <property type="term" value="F:DNA binding"/>
    <property type="evidence" value="ECO:0007669"/>
    <property type="project" value="InterPro"/>
</dbReference>
<comment type="caution">
    <text evidence="2">The sequence shown here is derived from an EMBL/GenBank/DDBJ whole genome shotgun (WGS) entry which is preliminary data.</text>
</comment>
<dbReference type="GO" id="GO:0006313">
    <property type="term" value="P:DNA transposition"/>
    <property type="evidence" value="ECO:0007669"/>
    <property type="project" value="InterPro"/>
</dbReference>
<dbReference type="EMBL" id="MHCR01000024">
    <property type="protein sequence ID" value="OGY25095.1"/>
    <property type="molecule type" value="Genomic_DNA"/>
</dbReference>
<reference evidence="2 3" key="1">
    <citation type="journal article" date="2016" name="Nat. Commun.">
        <title>Thousands of microbial genomes shed light on interconnected biogeochemical processes in an aquifer system.</title>
        <authorList>
            <person name="Anantharaman K."/>
            <person name="Brown C.T."/>
            <person name="Hug L.A."/>
            <person name="Sharon I."/>
            <person name="Castelle C.J."/>
            <person name="Probst A.J."/>
            <person name="Thomas B.C."/>
            <person name="Singh A."/>
            <person name="Wilkins M.J."/>
            <person name="Karaoz U."/>
            <person name="Brodie E.L."/>
            <person name="Williams K.H."/>
            <person name="Hubbard S.S."/>
            <person name="Banfield J.F."/>
        </authorList>
    </citation>
    <scope>NUCLEOTIDE SEQUENCE [LARGE SCALE GENOMIC DNA]</scope>
</reference>
<feature type="domain" description="Transposase IS200-like" evidence="1">
    <location>
        <begin position="9"/>
        <end position="124"/>
    </location>
</feature>
<evidence type="ECO:0000313" key="3">
    <source>
        <dbReference type="Proteomes" id="UP000178162"/>
    </source>
</evidence>
<dbReference type="SMART" id="SM01321">
    <property type="entry name" value="Y1_Tnp"/>
    <property type="match status" value="1"/>
</dbReference>
<dbReference type="SUPFAM" id="SSF143422">
    <property type="entry name" value="Transposase IS200-like"/>
    <property type="match status" value="1"/>
</dbReference>
<dbReference type="Gene3D" id="3.30.70.1290">
    <property type="entry name" value="Transposase IS200-like"/>
    <property type="match status" value="1"/>
</dbReference>